<dbReference type="AlphaFoldDB" id="A0A430ABZ6"/>
<feature type="domain" description="Putative Se/S carrier protein-like" evidence="1">
    <location>
        <begin position="4"/>
        <end position="71"/>
    </location>
</feature>
<proteinExistence type="predicted"/>
<evidence type="ECO:0000313" key="3">
    <source>
        <dbReference type="Proteomes" id="UP000287101"/>
    </source>
</evidence>
<evidence type="ECO:0000259" key="1">
    <source>
        <dbReference type="Pfam" id="PF11823"/>
    </source>
</evidence>
<evidence type="ECO:0000313" key="2">
    <source>
        <dbReference type="EMBL" id="RSU04753.1"/>
    </source>
</evidence>
<dbReference type="Proteomes" id="UP000287101">
    <property type="component" value="Unassembled WGS sequence"/>
</dbReference>
<dbReference type="RefSeq" id="WP_126830327.1">
    <property type="nucleotide sequence ID" value="NZ_CBCRYB010000002.1"/>
</dbReference>
<dbReference type="EMBL" id="NGJY01000001">
    <property type="protein sequence ID" value="RSU04753.1"/>
    <property type="molecule type" value="Genomic_DNA"/>
</dbReference>
<accession>A0A430ABZ6</accession>
<dbReference type="OrthoDB" id="2187432at2"/>
<keyword evidence="3" id="KW-1185">Reference proteome</keyword>
<gene>
    <name evidence="2" type="ORF">CBF31_01665</name>
</gene>
<name>A0A430ABZ6_9ENTE</name>
<dbReference type="Pfam" id="PF11823">
    <property type="entry name" value="Se_S_carrier"/>
    <property type="match status" value="1"/>
</dbReference>
<protein>
    <recommendedName>
        <fullName evidence="1">Putative Se/S carrier protein-like domain-containing protein</fullName>
    </recommendedName>
</protein>
<organism evidence="2 3">
    <name type="scientific">Vagococcus fessus</name>
    <dbReference type="NCBI Taxonomy" id="120370"/>
    <lineage>
        <taxon>Bacteria</taxon>
        <taxon>Bacillati</taxon>
        <taxon>Bacillota</taxon>
        <taxon>Bacilli</taxon>
        <taxon>Lactobacillales</taxon>
        <taxon>Enterococcaceae</taxon>
        <taxon>Vagococcus</taxon>
    </lineage>
</organism>
<dbReference type="InterPro" id="IPR021778">
    <property type="entry name" value="Se/S_carrier-like"/>
</dbReference>
<reference evidence="2 3" key="1">
    <citation type="submission" date="2017-05" db="EMBL/GenBank/DDBJ databases">
        <title>Vagococcus spp. assemblies.</title>
        <authorList>
            <person name="Gulvik C.A."/>
        </authorList>
    </citation>
    <scope>NUCLEOTIDE SEQUENCE [LARGE SCALE GENOMIC DNA]</scope>
    <source>
        <strain evidence="2 3">CCUG 41755</strain>
    </source>
</reference>
<comment type="caution">
    <text evidence="2">The sequence shown here is derived from an EMBL/GenBank/DDBJ whole genome shotgun (WGS) entry which is preliminary data.</text>
</comment>
<sequence>MNEYYLLSFDSTHQAIKSETLLKGTDYTFRLIPTPGEITAGCGLTLKTEQDVHAIVDFLKERSITWHGLYQVISESGTKVYQEIK</sequence>